<dbReference type="SUPFAM" id="SSF53300">
    <property type="entry name" value="vWA-like"/>
    <property type="match status" value="1"/>
</dbReference>
<evidence type="ECO:0000313" key="4">
    <source>
        <dbReference type="Proteomes" id="UP001490365"/>
    </source>
</evidence>
<dbReference type="InterPro" id="IPR036465">
    <property type="entry name" value="vWFA_dom_sf"/>
</dbReference>
<dbReference type="PANTHER" id="PTHR39338:SF6">
    <property type="entry name" value="BLL5662 PROTEIN"/>
    <property type="match status" value="1"/>
</dbReference>
<dbReference type="InterPro" id="IPR002035">
    <property type="entry name" value="VWF_A"/>
</dbReference>
<dbReference type="InterPro" id="IPR011195">
    <property type="entry name" value="UCP010256"/>
</dbReference>
<dbReference type="InterPro" id="IPR008912">
    <property type="entry name" value="Uncharacterised_CoxE"/>
</dbReference>
<dbReference type="SMART" id="SM00327">
    <property type="entry name" value="VWA"/>
    <property type="match status" value="1"/>
</dbReference>
<dbReference type="EMBL" id="JBEOZM010000002">
    <property type="protein sequence ID" value="MER6266418.1"/>
    <property type="molecule type" value="Genomic_DNA"/>
</dbReference>
<keyword evidence="4" id="KW-1185">Reference proteome</keyword>
<gene>
    <name evidence="3" type="ORF">ABT211_03825</name>
</gene>
<comment type="caution">
    <text evidence="3">The sequence shown here is derived from an EMBL/GenBank/DDBJ whole genome shotgun (WGS) entry which is preliminary data.</text>
</comment>
<evidence type="ECO:0000313" key="3">
    <source>
        <dbReference type="EMBL" id="MER6266418.1"/>
    </source>
</evidence>
<reference evidence="3 4" key="1">
    <citation type="submission" date="2024-06" db="EMBL/GenBank/DDBJ databases">
        <title>The Natural Products Discovery Center: Release of the First 8490 Sequenced Strains for Exploring Actinobacteria Biosynthetic Diversity.</title>
        <authorList>
            <person name="Kalkreuter E."/>
            <person name="Kautsar S.A."/>
            <person name="Yang D."/>
            <person name="Bader C.D."/>
            <person name="Teijaro C.N."/>
            <person name="Fluegel L."/>
            <person name="Davis C.M."/>
            <person name="Simpson J.R."/>
            <person name="Lauterbach L."/>
            <person name="Steele A.D."/>
            <person name="Gui C."/>
            <person name="Meng S."/>
            <person name="Li G."/>
            <person name="Viehrig K."/>
            <person name="Ye F."/>
            <person name="Su P."/>
            <person name="Kiefer A.F."/>
            <person name="Nichols A."/>
            <person name="Cepeda A.J."/>
            <person name="Yan W."/>
            <person name="Fan B."/>
            <person name="Jiang Y."/>
            <person name="Adhikari A."/>
            <person name="Zheng C.-J."/>
            <person name="Schuster L."/>
            <person name="Cowan T.M."/>
            <person name="Smanski M.J."/>
            <person name="Chevrette M.G."/>
            <person name="De Carvalho L.P.S."/>
            <person name="Shen B."/>
        </authorList>
    </citation>
    <scope>NUCLEOTIDE SEQUENCE [LARGE SCALE GENOMIC DNA]</scope>
    <source>
        <strain evidence="3 4">NPDC001694</strain>
    </source>
</reference>
<dbReference type="PIRSF" id="PIRSF010256">
    <property type="entry name" value="CoxE_vWa"/>
    <property type="match status" value="1"/>
</dbReference>
<name>A0ABV1T9F0_9ACTN</name>
<accession>A0ABV1T9F0</accession>
<protein>
    <submittedName>
        <fullName evidence="3">VWA domain-containing protein</fullName>
    </submittedName>
</protein>
<organism evidence="3 4">
    <name type="scientific">Streptomyces sp. 900105755</name>
    <dbReference type="NCBI Taxonomy" id="3154389"/>
    <lineage>
        <taxon>Bacteria</taxon>
        <taxon>Bacillati</taxon>
        <taxon>Actinomycetota</taxon>
        <taxon>Actinomycetes</taxon>
        <taxon>Kitasatosporales</taxon>
        <taxon>Streptomycetaceae</taxon>
        <taxon>Streptomyces</taxon>
    </lineage>
</organism>
<dbReference type="CDD" id="cd00198">
    <property type="entry name" value="vWFA"/>
    <property type="match status" value="1"/>
</dbReference>
<sequence>MGAALSRTAGVVPADAVLLGFVRALRAAGVDASAERGYAFLRAVAALRPGVRPDVYWAGRATLCGGHDDLERYDRVFAAFFGPSPAPTRQPLRTAPAPRLRLVARETATAPRTGGESEPPGPPTAVLASSAEVLRHRDVTDLDPAERAQLRRLLAAFTLEGQTRRSARRRPARRGEVDPRRTVRELLRRGGEPALLRRHARVARPRRVVLLVDVSGSMGPYADALLRFAHAAVRAGRTEVFTVGTRLTRVTRELSHRDPDLAMAEVAAAVPDWRGGTRLGELLREFLNRWGQRGMARGAIVVLLSDGWERGDPQLLGEQMRRLHALAHQVVWANPRKARPGYAPLAAGMAAALPSVDAFVAGHSLAALERLAAVVRGARTGAAPEQGPGAGPGEGPGTEPGKGPGTEPGKGPGTEPGKGADGA</sequence>
<dbReference type="RefSeq" id="WP_351955118.1">
    <property type="nucleotide sequence ID" value="NZ_JBEOZM010000002.1"/>
</dbReference>
<proteinExistence type="predicted"/>
<dbReference type="PANTHER" id="PTHR39338">
    <property type="entry name" value="BLL5662 PROTEIN-RELATED"/>
    <property type="match status" value="1"/>
</dbReference>
<dbReference type="Gene3D" id="3.40.50.410">
    <property type="entry name" value="von Willebrand factor, type A domain"/>
    <property type="match status" value="1"/>
</dbReference>
<feature type="region of interest" description="Disordered" evidence="1">
    <location>
        <begin position="380"/>
        <end position="423"/>
    </location>
</feature>
<feature type="domain" description="VWFA" evidence="2">
    <location>
        <begin position="205"/>
        <end position="369"/>
    </location>
</feature>
<dbReference type="Pfam" id="PF05762">
    <property type="entry name" value="VWA_CoxE"/>
    <property type="match status" value="1"/>
</dbReference>
<feature type="compositionally biased region" description="Gly residues" evidence="1">
    <location>
        <begin position="388"/>
        <end position="423"/>
    </location>
</feature>
<feature type="region of interest" description="Disordered" evidence="1">
    <location>
        <begin position="162"/>
        <end position="181"/>
    </location>
</feature>
<dbReference type="Proteomes" id="UP001490365">
    <property type="component" value="Unassembled WGS sequence"/>
</dbReference>
<evidence type="ECO:0000259" key="2">
    <source>
        <dbReference type="SMART" id="SM00327"/>
    </source>
</evidence>
<evidence type="ECO:0000256" key="1">
    <source>
        <dbReference type="SAM" id="MobiDB-lite"/>
    </source>
</evidence>